<dbReference type="InterPro" id="IPR005467">
    <property type="entry name" value="His_kinase_dom"/>
</dbReference>
<dbReference type="InterPro" id="IPR036890">
    <property type="entry name" value="HATPase_C_sf"/>
</dbReference>
<evidence type="ECO:0000313" key="11">
    <source>
        <dbReference type="Proteomes" id="UP000318864"/>
    </source>
</evidence>
<dbReference type="PROSITE" id="PS50109">
    <property type="entry name" value="HIS_KIN"/>
    <property type="match status" value="1"/>
</dbReference>
<feature type="transmembrane region" description="Helical" evidence="7">
    <location>
        <begin position="215"/>
        <end position="234"/>
    </location>
</feature>
<dbReference type="InterPro" id="IPR003661">
    <property type="entry name" value="HisK_dim/P_dom"/>
</dbReference>
<dbReference type="InterPro" id="IPR036097">
    <property type="entry name" value="HisK_dim/P_sf"/>
</dbReference>
<feature type="transmembrane region" description="Helical" evidence="7">
    <location>
        <begin position="149"/>
        <end position="170"/>
    </location>
</feature>
<keyword evidence="4" id="KW-0808">Transferase</keyword>
<evidence type="ECO:0000256" key="4">
    <source>
        <dbReference type="ARBA" id="ARBA00022679"/>
    </source>
</evidence>
<dbReference type="CDD" id="cd00130">
    <property type="entry name" value="PAS"/>
    <property type="match status" value="1"/>
</dbReference>
<dbReference type="Pfam" id="PF08448">
    <property type="entry name" value="PAS_4"/>
    <property type="match status" value="1"/>
</dbReference>
<evidence type="ECO:0000256" key="7">
    <source>
        <dbReference type="SAM" id="Phobius"/>
    </source>
</evidence>
<evidence type="ECO:0000256" key="1">
    <source>
        <dbReference type="ARBA" id="ARBA00000085"/>
    </source>
</evidence>
<dbReference type="EC" id="2.7.13.3" evidence="2"/>
<dbReference type="InterPro" id="IPR031621">
    <property type="entry name" value="HisKA_7TM"/>
</dbReference>
<keyword evidence="7" id="KW-1133">Transmembrane helix</keyword>
<evidence type="ECO:0000256" key="2">
    <source>
        <dbReference type="ARBA" id="ARBA00012438"/>
    </source>
</evidence>
<dbReference type="SMART" id="SM00091">
    <property type="entry name" value="PAS"/>
    <property type="match status" value="1"/>
</dbReference>
<reference evidence="10 11" key="1">
    <citation type="submission" date="2018-10" db="EMBL/GenBank/DDBJ databases">
        <title>Natronolimnobius sp. XQ-INN 246 isolated from Inner Mongolia Autonomous Region of China.</title>
        <authorList>
            <person name="Xue Q."/>
        </authorList>
    </citation>
    <scope>NUCLEOTIDE SEQUENCE [LARGE SCALE GENOMIC DNA]</scope>
    <source>
        <strain evidence="10 11">XQ-INN 246</strain>
    </source>
</reference>
<feature type="transmembrane region" description="Helical" evidence="7">
    <location>
        <begin position="40"/>
        <end position="58"/>
    </location>
</feature>
<dbReference type="EMBL" id="RBZW01000067">
    <property type="protein sequence ID" value="THE63271.1"/>
    <property type="molecule type" value="Genomic_DNA"/>
</dbReference>
<feature type="domain" description="PAS" evidence="9">
    <location>
        <begin position="243"/>
        <end position="291"/>
    </location>
</feature>
<evidence type="ECO:0000256" key="6">
    <source>
        <dbReference type="ARBA" id="ARBA00023012"/>
    </source>
</evidence>
<dbReference type="Gene3D" id="3.30.565.10">
    <property type="entry name" value="Histidine kinase-like ATPase, C-terminal domain"/>
    <property type="match status" value="1"/>
</dbReference>
<dbReference type="Proteomes" id="UP000318864">
    <property type="component" value="Unassembled WGS sequence"/>
</dbReference>
<dbReference type="Gene3D" id="1.10.287.130">
    <property type="match status" value="1"/>
</dbReference>
<dbReference type="InterPro" id="IPR035965">
    <property type="entry name" value="PAS-like_dom_sf"/>
</dbReference>
<dbReference type="CDD" id="cd00082">
    <property type="entry name" value="HisKA"/>
    <property type="match status" value="1"/>
</dbReference>
<gene>
    <name evidence="10" type="ORF">D8Y22_19090</name>
</gene>
<feature type="transmembrane region" description="Helical" evidence="7">
    <location>
        <begin position="6"/>
        <end position="28"/>
    </location>
</feature>
<dbReference type="InterPro" id="IPR000014">
    <property type="entry name" value="PAS"/>
</dbReference>
<protein>
    <recommendedName>
        <fullName evidence="2">histidine kinase</fullName>
        <ecNumber evidence="2">2.7.13.3</ecNumber>
    </recommendedName>
</protein>
<comment type="caution">
    <text evidence="10">The sequence shown here is derived from an EMBL/GenBank/DDBJ whole genome shotgun (WGS) entry which is preliminary data.</text>
</comment>
<dbReference type="AlphaFoldDB" id="A0A4S3TH88"/>
<dbReference type="Gene3D" id="3.30.450.20">
    <property type="entry name" value="PAS domain"/>
    <property type="match status" value="1"/>
</dbReference>
<dbReference type="Pfam" id="PF16927">
    <property type="entry name" value="HisKA_7TM"/>
    <property type="match status" value="1"/>
</dbReference>
<feature type="transmembrane region" description="Helical" evidence="7">
    <location>
        <begin position="74"/>
        <end position="94"/>
    </location>
</feature>
<dbReference type="Pfam" id="PF00512">
    <property type="entry name" value="HisKA"/>
    <property type="match status" value="1"/>
</dbReference>
<keyword evidence="7" id="KW-0472">Membrane</keyword>
<evidence type="ECO:0000256" key="5">
    <source>
        <dbReference type="ARBA" id="ARBA00022777"/>
    </source>
</evidence>
<evidence type="ECO:0000313" key="10">
    <source>
        <dbReference type="EMBL" id="THE63271.1"/>
    </source>
</evidence>
<keyword evidence="6" id="KW-0902">Two-component regulatory system</keyword>
<evidence type="ECO:0000259" key="9">
    <source>
        <dbReference type="PROSITE" id="PS50112"/>
    </source>
</evidence>
<evidence type="ECO:0000256" key="3">
    <source>
        <dbReference type="ARBA" id="ARBA00022553"/>
    </source>
</evidence>
<dbReference type="PROSITE" id="PS50112">
    <property type="entry name" value="PAS"/>
    <property type="match status" value="1"/>
</dbReference>
<dbReference type="InterPro" id="IPR050736">
    <property type="entry name" value="Sensor_HK_Regulatory"/>
</dbReference>
<sequence>MAWQWTVFTLPLVLTFGLLCVVYIFLFARWRRGDSVPGTALATGLVGCIGITLGWYVLELSAVPLETKLLFNQLQYLGLAPLTACMLAYVLVYIGRGEILTARTYALLFAPPLATILAVFTYDLHWQFWTAVAVDDSGAYAMAVNDHGPAYFAFFAYTAAYAIVSLGLLARKAIDVRGVHRWQIGAMVVGILAPLTGGIVYVLEVVPPQYPTPTYVGFVVTAVAFSWPVFRLDLFGLVPIARRTVLEQMDDGVVACDENGVIVTANEGAGRVLGSSQAAMIDAHVEDVLAPLLDERTRFEFEAETATTGEAKLDGISSPEAAIEDGDGEWTATVEGQVIDVSVTRLKQSGQPVGRLVTLTDVTERHTRAQQLQRQNTYLDEFAEVVSHDIATPLGVIENRAQLIELTNDPEHVDDIFDSTERIQRLMDDLLELARQGRAIDETEPIALDSLAVEAWDGIESGGITLTADSSMRVLASRGRLRQLLENLLQNVVSHGSPAETAESARASSDSTSVAAINGTTLTIRVGALPGGFYLEDDGVGIPESDRPQVFEQGFTSKPAGTGLGLAIVARIVDAHGWAITVTESEAGGARFEVTGVEIDESGVRGAGE</sequence>
<dbReference type="GO" id="GO:0000155">
    <property type="term" value="F:phosphorelay sensor kinase activity"/>
    <property type="evidence" value="ECO:0007669"/>
    <property type="project" value="InterPro"/>
</dbReference>
<keyword evidence="3" id="KW-0597">Phosphoprotein</keyword>
<evidence type="ECO:0000259" key="8">
    <source>
        <dbReference type="PROSITE" id="PS50109"/>
    </source>
</evidence>
<feature type="transmembrane region" description="Helical" evidence="7">
    <location>
        <begin position="106"/>
        <end position="129"/>
    </location>
</feature>
<dbReference type="InterPro" id="IPR004358">
    <property type="entry name" value="Sig_transdc_His_kin-like_C"/>
</dbReference>
<dbReference type="SUPFAM" id="SSF47384">
    <property type="entry name" value="Homodimeric domain of signal transducing histidine kinase"/>
    <property type="match status" value="1"/>
</dbReference>
<accession>A0A4S3TH88</accession>
<dbReference type="NCBIfam" id="TIGR00229">
    <property type="entry name" value="sensory_box"/>
    <property type="match status" value="1"/>
</dbReference>
<dbReference type="Pfam" id="PF02518">
    <property type="entry name" value="HATPase_c"/>
    <property type="match status" value="1"/>
</dbReference>
<dbReference type="RefSeq" id="WP_141466247.1">
    <property type="nucleotide sequence ID" value="NZ_RBZW01000067.1"/>
</dbReference>
<keyword evidence="5" id="KW-0418">Kinase</keyword>
<dbReference type="SUPFAM" id="SSF55785">
    <property type="entry name" value="PYP-like sensor domain (PAS domain)"/>
    <property type="match status" value="1"/>
</dbReference>
<dbReference type="PANTHER" id="PTHR43711">
    <property type="entry name" value="TWO-COMPONENT HISTIDINE KINASE"/>
    <property type="match status" value="1"/>
</dbReference>
<dbReference type="PANTHER" id="PTHR43711:SF1">
    <property type="entry name" value="HISTIDINE KINASE 1"/>
    <property type="match status" value="1"/>
</dbReference>
<organism evidence="10 11">
    <name type="scientific">Salinadaptatus halalkaliphilus</name>
    <dbReference type="NCBI Taxonomy" id="2419781"/>
    <lineage>
        <taxon>Archaea</taxon>
        <taxon>Methanobacteriati</taxon>
        <taxon>Methanobacteriota</taxon>
        <taxon>Stenosarchaea group</taxon>
        <taxon>Halobacteria</taxon>
        <taxon>Halobacteriales</taxon>
        <taxon>Natrialbaceae</taxon>
        <taxon>Salinadaptatus</taxon>
    </lineage>
</organism>
<keyword evidence="7" id="KW-0812">Transmembrane</keyword>
<dbReference type="CDD" id="cd00075">
    <property type="entry name" value="HATPase"/>
    <property type="match status" value="1"/>
</dbReference>
<dbReference type="SUPFAM" id="SSF55874">
    <property type="entry name" value="ATPase domain of HSP90 chaperone/DNA topoisomerase II/histidine kinase"/>
    <property type="match status" value="1"/>
</dbReference>
<keyword evidence="11" id="KW-1185">Reference proteome</keyword>
<feature type="transmembrane region" description="Helical" evidence="7">
    <location>
        <begin position="182"/>
        <end position="203"/>
    </location>
</feature>
<feature type="domain" description="Histidine kinase" evidence="8">
    <location>
        <begin position="385"/>
        <end position="595"/>
    </location>
</feature>
<proteinExistence type="predicted"/>
<dbReference type="SMART" id="SM00388">
    <property type="entry name" value="HisKA"/>
    <property type="match status" value="1"/>
</dbReference>
<comment type="catalytic activity">
    <reaction evidence="1">
        <text>ATP + protein L-histidine = ADP + protein N-phospho-L-histidine.</text>
        <dbReference type="EC" id="2.7.13.3"/>
    </reaction>
</comment>
<dbReference type="PRINTS" id="PR00344">
    <property type="entry name" value="BCTRLSENSOR"/>
</dbReference>
<name>A0A4S3TH88_9EURY</name>
<dbReference type="InterPro" id="IPR003594">
    <property type="entry name" value="HATPase_dom"/>
</dbReference>
<dbReference type="SMART" id="SM00387">
    <property type="entry name" value="HATPase_c"/>
    <property type="match status" value="1"/>
</dbReference>
<dbReference type="OrthoDB" id="8127at2157"/>
<dbReference type="InterPro" id="IPR013656">
    <property type="entry name" value="PAS_4"/>
</dbReference>